<protein>
    <recommendedName>
        <fullName evidence="2">CCHC-type domain-containing protein</fullName>
    </recommendedName>
</protein>
<dbReference type="Pfam" id="PF00098">
    <property type="entry name" value="zf-CCHC"/>
    <property type="match status" value="1"/>
</dbReference>
<organism evidence="3 4">
    <name type="scientific">Nosema granulosis</name>
    <dbReference type="NCBI Taxonomy" id="83296"/>
    <lineage>
        <taxon>Eukaryota</taxon>
        <taxon>Fungi</taxon>
        <taxon>Fungi incertae sedis</taxon>
        <taxon>Microsporidia</taxon>
        <taxon>Nosematidae</taxon>
        <taxon>Nosema</taxon>
    </lineage>
</organism>
<dbReference type="EMBL" id="SBJO01001349">
    <property type="protein sequence ID" value="KAF9746903.1"/>
    <property type="molecule type" value="Genomic_DNA"/>
</dbReference>
<keyword evidence="4" id="KW-1185">Reference proteome</keyword>
<dbReference type="InterPro" id="IPR036875">
    <property type="entry name" value="Znf_CCHC_sf"/>
</dbReference>
<evidence type="ECO:0000256" key="1">
    <source>
        <dbReference type="PROSITE-ProRule" id="PRU00047"/>
    </source>
</evidence>
<keyword evidence="1" id="KW-0862">Zinc</keyword>
<dbReference type="InterPro" id="IPR001878">
    <property type="entry name" value="Znf_CCHC"/>
</dbReference>
<keyword evidence="1" id="KW-0863">Zinc-finger</keyword>
<name>A0A9P6KXL3_9MICR</name>
<reference evidence="3 4" key="1">
    <citation type="journal article" date="2020" name="Genome Biol. Evol.">
        <title>Comparative genomics of strictly vertically transmitted, feminizing microsporidia endosymbionts of amphipod crustaceans.</title>
        <authorList>
            <person name="Cormier A."/>
            <person name="Chebbi M.A."/>
            <person name="Giraud I."/>
            <person name="Wattier R."/>
            <person name="Teixeira M."/>
            <person name="Gilbert C."/>
            <person name="Rigaud T."/>
            <person name="Cordaux R."/>
        </authorList>
    </citation>
    <scope>NUCLEOTIDE SEQUENCE [LARGE SCALE GENOMIC DNA]</scope>
    <source>
        <strain evidence="3 4">Ou3-Ou53</strain>
    </source>
</reference>
<proteinExistence type="predicted"/>
<feature type="domain" description="CCHC-type" evidence="2">
    <location>
        <begin position="206"/>
        <end position="219"/>
    </location>
</feature>
<dbReference type="Proteomes" id="UP000740883">
    <property type="component" value="Unassembled WGS sequence"/>
</dbReference>
<evidence type="ECO:0000313" key="4">
    <source>
        <dbReference type="Proteomes" id="UP000740883"/>
    </source>
</evidence>
<feature type="non-terminal residue" evidence="3">
    <location>
        <position position="261"/>
    </location>
</feature>
<dbReference type="SUPFAM" id="SSF57756">
    <property type="entry name" value="Retrovirus zinc finger-like domains"/>
    <property type="match status" value="1"/>
</dbReference>
<accession>A0A9P6KXL3</accession>
<evidence type="ECO:0000259" key="2">
    <source>
        <dbReference type="PROSITE" id="PS50158"/>
    </source>
</evidence>
<comment type="caution">
    <text evidence="3">The sequence shown here is derived from an EMBL/GenBank/DDBJ whole genome shotgun (WGS) entry which is preliminary data.</text>
</comment>
<dbReference type="AlphaFoldDB" id="A0A9P6KXL3"/>
<gene>
    <name evidence="3" type="ORF">NGRA_3521</name>
</gene>
<keyword evidence="1" id="KW-0479">Metal-binding</keyword>
<sequence>MESRNGQDSDRTSANVGSLEPTISDAAKTLIFKKNMKEKEVLRELFIMECESDFEIQTLKTRMMKVIKVSIPELKDWFYEKGSEQNLPTDWEEFKKQIINMCTEQALESLFRYKDESWSSYIMRLRDIGISNCVTEEEVFKKLRKENAPETLRQIFYSIGVTLNNVIERVKEYEENASVNNKRYLNNTKPTNKFNQDNQRYSEITCYSCNNKGHYASECLKKEKDGSINNINKNISSYSELDTEYVNINNVQIQAVFDSGA</sequence>
<dbReference type="GO" id="GO:0008270">
    <property type="term" value="F:zinc ion binding"/>
    <property type="evidence" value="ECO:0007669"/>
    <property type="project" value="UniProtKB-KW"/>
</dbReference>
<evidence type="ECO:0000313" key="3">
    <source>
        <dbReference type="EMBL" id="KAF9746903.1"/>
    </source>
</evidence>
<dbReference type="Gene3D" id="4.10.60.10">
    <property type="entry name" value="Zinc finger, CCHC-type"/>
    <property type="match status" value="1"/>
</dbReference>
<dbReference type="GO" id="GO:0003676">
    <property type="term" value="F:nucleic acid binding"/>
    <property type="evidence" value="ECO:0007669"/>
    <property type="project" value="InterPro"/>
</dbReference>
<dbReference type="PROSITE" id="PS50158">
    <property type="entry name" value="ZF_CCHC"/>
    <property type="match status" value="1"/>
</dbReference>
<dbReference type="OrthoDB" id="2194586at2759"/>